<accession>A0A8J5HW85</accession>
<reference evidence="3 4" key="1">
    <citation type="submission" date="2020-08" db="EMBL/GenBank/DDBJ databases">
        <title>Plant Genome Project.</title>
        <authorList>
            <person name="Zhang R.-G."/>
        </authorList>
    </citation>
    <scope>NUCLEOTIDE SEQUENCE [LARGE SCALE GENOMIC DNA]</scope>
    <source>
        <tissue evidence="3">Rhizome</tissue>
    </source>
</reference>
<dbReference type="Pfam" id="PF12776">
    <property type="entry name" value="Myb_DNA-bind_3"/>
    <property type="match status" value="1"/>
</dbReference>
<evidence type="ECO:0000259" key="2">
    <source>
        <dbReference type="Pfam" id="PF12776"/>
    </source>
</evidence>
<sequence length="424" mass="46689">MKFIYVLIGWEGSAADARVLRDALTHDDSLKVPRGCYYLCDNGYANVEGFLTPYMRMPNDLMEEVDEDVGSPSHDTEDYYITTMDSGSTSGSLVGKGKKAEKTRRSWSVHEEEVLIQALKDVINKGWKSENGFRAGYLTLLENAMRAAIPGTNIHGNPHINSKVHVWKKTHGTLVTILSKSGVGWNDTDTTIEGTDEAWEAIIQSDHTTRSMRHKQWPYYQDWCEIFGNDRATGEHAETFTSALQDVLNMDYEVVNDMVDGGNYISHGVDGDGESMSAMHTLSSKPSVGATSHNQGYNEGFDQRASNSGADIKCTGEGIGCLDGDSRANGGGESSMAMEVIYLMDRDYLVLFAGFVYLFGGVLPSNCFTVIGPGGLMAMEVIYLMDRDYLVLFAGFVYLFGGFLPSNCFIVIGPSGVLTDWWNV</sequence>
<evidence type="ECO:0000313" key="4">
    <source>
        <dbReference type="Proteomes" id="UP000734854"/>
    </source>
</evidence>
<keyword evidence="1" id="KW-0472">Membrane</keyword>
<evidence type="ECO:0000313" key="3">
    <source>
        <dbReference type="EMBL" id="KAG6531500.1"/>
    </source>
</evidence>
<protein>
    <recommendedName>
        <fullName evidence="2">Myb/SANT-like domain-containing protein</fullName>
    </recommendedName>
</protein>
<dbReference type="InterPro" id="IPR024752">
    <property type="entry name" value="Myb/SANT-like_dom"/>
</dbReference>
<feature type="transmembrane region" description="Helical" evidence="1">
    <location>
        <begin position="389"/>
        <end position="412"/>
    </location>
</feature>
<keyword evidence="1" id="KW-0812">Transmembrane</keyword>
<dbReference type="Proteomes" id="UP000734854">
    <property type="component" value="Unassembled WGS sequence"/>
</dbReference>
<comment type="caution">
    <text evidence="3">The sequence shown here is derived from an EMBL/GenBank/DDBJ whole genome shotgun (WGS) entry which is preliminary data.</text>
</comment>
<gene>
    <name evidence="3" type="ORF">ZIOFF_005314</name>
</gene>
<dbReference type="PANTHER" id="PTHR46250:SF15">
    <property type="entry name" value="OS01G0523800 PROTEIN"/>
    <property type="match status" value="1"/>
</dbReference>
<dbReference type="AlphaFoldDB" id="A0A8J5HW85"/>
<feature type="transmembrane region" description="Helical" evidence="1">
    <location>
        <begin position="348"/>
        <end position="368"/>
    </location>
</feature>
<keyword evidence="4" id="KW-1185">Reference proteome</keyword>
<keyword evidence="1" id="KW-1133">Transmembrane helix</keyword>
<name>A0A8J5HW85_ZINOF</name>
<dbReference type="EMBL" id="JACMSC010000002">
    <property type="protein sequence ID" value="KAG6531500.1"/>
    <property type="molecule type" value="Genomic_DNA"/>
</dbReference>
<evidence type="ECO:0000256" key="1">
    <source>
        <dbReference type="SAM" id="Phobius"/>
    </source>
</evidence>
<organism evidence="3 4">
    <name type="scientific">Zingiber officinale</name>
    <name type="common">Ginger</name>
    <name type="synonym">Amomum zingiber</name>
    <dbReference type="NCBI Taxonomy" id="94328"/>
    <lineage>
        <taxon>Eukaryota</taxon>
        <taxon>Viridiplantae</taxon>
        <taxon>Streptophyta</taxon>
        <taxon>Embryophyta</taxon>
        <taxon>Tracheophyta</taxon>
        <taxon>Spermatophyta</taxon>
        <taxon>Magnoliopsida</taxon>
        <taxon>Liliopsida</taxon>
        <taxon>Zingiberales</taxon>
        <taxon>Zingiberaceae</taxon>
        <taxon>Zingiber</taxon>
    </lineage>
</organism>
<feature type="domain" description="Myb/SANT-like" evidence="2">
    <location>
        <begin position="106"/>
        <end position="201"/>
    </location>
</feature>
<dbReference type="PANTHER" id="PTHR46250">
    <property type="entry name" value="MYB/SANT-LIKE DNA-BINDING DOMAIN PROTEIN-RELATED"/>
    <property type="match status" value="1"/>
</dbReference>
<proteinExistence type="predicted"/>